<keyword evidence="4" id="KW-0547">Nucleotide-binding</keyword>
<dbReference type="SUPFAM" id="SSF52540">
    <property type="entry name" value="P-loop containing nucleoside triphosphate hydrolases"/>
    <property type="match status" value="2"/>
</dbReference>
<dbReference type="SMART" id="SM00382">
    <property type="entry name" value="AAA"/>
    <property type="match status" value="1"/>
</dbReference>
<dbReference type="RefSeq" id="WP_174239058.1">
    <property type="nucleotide sequence ID" value="NZ_BLIV01000006.1"/>
</dbReference>
<organism evidence="7 8">
    <name type="scientific">Roseobacter cerasinus</name>
    <dbReference type="NCBI Taxonomy" id="2602289"/>
    <lineage>
        <taxon>Bacteria</taxon>
        <taxon>Pseudomonadati</taxon>
        <taxon>Pseudomonadota</taxon>
        <taxon>Alphaproteobacteria</taxon>
        <taxon>Rhodobacterales</taxon>
        <taxon>Roseobacteraceae</taxon>
        <taxon>Roseobacter</taxon>
    </lineage>
</organism>
<dbReference type="GO" id="GO:0016887">
    <property type="term" value="F:ATP hydrolysis activity"/>
    <property type="evidence" value="ECO:0007669"/>
    <property type="project" value="InterPro"/>
</dbReference>
<keyword evidence="2" id="KW-0762">Sugar transport</keyword>
<dbReference type="CDD" id="cd03216">
    <property type="entry name" value="ABC_Carb_Monos_I"/>
    <property type="match status" value="1"/>
</dbReference>
<gene>
    <name evidence="7" type="primary">rbsA</name>
    <name evidence="7" type="ORF">So717_31990</name>
</gene>
<keyword evidence="8" id="KW-1185">Reference proteome</keyword>
<feature type="domain" description="ABC transporter" evidence="6">
    <location>
        <begin position="256"/>
        <end position="497"/>
    </location>
</feature>
<evidence type="ECO:0000313" key="8">
    <source>
        <dbReference type="Proteomes" id="UP000436522"/>
    </source>
</evidence>
<dbReference type="InterPro" id="IPR003593">
    <property type="entry name" value="AAA+_ATPase"/>
</dbReference>
<feature type="domain" description="ABC transporter" evidence="6">
    <location>
        <begin position="9"/>
        <end position="244"/>
    </location>
</feature>
<evidence type="ECO:0000256" key="3">
    <source>
        <dbReference type="ARBA" id="ARBA00022737"/>
    </source>
</evidence>
<sequence length="505" mass="54226">MTDIRPPLLEMKNISKHFGATKALDGVDFACRAGEVHAVLGENGAGKSTLMKLIAGVLQPTHGQLRVDGQDVALNTPQDALRHGLVCMFQELSLVPDLTVRENLLLGAPGAGLGWLRGTGLSDAQDVLNRIGGDQIKMGARVADLTLPQRQQVEIAKAIMKKPRLLILDEATSALSASVVDRVFELVREARDGGTAVLFISHRFHEVEALADRVSVFRNGQRVETFLKGAHDYGEIIDMMVGQKIEELFPQKPAGLSNAEVVLDVRSFSWEDRVKDVSLSVRRGQIVGLGGLDGQGQGAFLMGLFGLLRKADGTTAIAGQTSDITSPKVAKHQDIALAYVPEDRKTEGLILDQSIQENLELAALGRTDLDAGDAALYSGSLDQLALKHGGLDLPVSSLSGGNQQKVVLAKWLALKPRCLLLADPTRGIDVKTKTQIYAILRQLADQGTAILLLSTDYEELIQLCDETHVFFDGAIVASLKGAELTPQNIIAATLNVATNEAARHA</sequence>
<dbReference type="InterPro" id="IPR050107">
    <property type="entry name" value="ABC_carbohydrate_import_ATPase"/>
</dbReference>
<dbReference type="InterPro" id="IPR003439">
    <property type="entry name" value="ABC_transporter-like_ATP-bd"/>
</dbReference>
<evidence type="ECO:0000313" key="7">
    <source>
        <dbReference type="EMBL" id="GFE51446.1"/>
    </source>
</evidence>
<dbReference type="Proteomes" id="UP000436522">
    <property type="component" value="Unassembled WGS sequence"/>
</dbReference>
<evidence type="ECO:0000256" key="4">
    <source>
        <dbReference type="ARBA" id="ARBA00022741"/>
    </source>
</evidence>
<evidence type="ECO:0000259" key="6">
    <source>
        <dbReference type="PROSITE" id="PS50893"/>
    </source>
</evidence>
<dbReference type="Pfam" id="PF00005">
    <property type="entry name" value="ABC_tran"/>
    <property type="match status" value="2"/>
</dbReference>
<dbReference type="CDD" id="cd03215">
    <property type="entry name" value="ABC_Carb_Monos_II"/>
    <property type="match status" value="1"/>
</dbReference>
<evidence type="ECO:0000256" key="1">
    <source>
        <dbReference type="ARBA" id="ARBA00022448"/>
    </source>
</evidence>
<accession>A0A640VYX5</accession>
<dbReference type="GO" id="GO:0005524">
    <property type="term" value="F:ATP binding"/>
    <property type="evidence" value="ECO:0007669"/>
    <property type="project" value="UniProtKB-KW"/>
</dbReference>
<keyword evidence="5 7" id="KW-0067">ATP-binding</keyword>
<dbReference type="PANTHER" id="PTHR43790">
    <property type="entry name" value="CARBOHYDRATE TRANSPORT ATP-BINDING PROTEIN MG119-RELATED"/>
    <property type="match status" value="1"/>
</dbReference>
<reference evidence="7 8" key="1">
    <citation type="submission" date="2019-12" db="EMBL/GenBank/DDBJ databases">
        <title>Roseobacter cerasinus sp. nov., isolated from seawater around aquaculture.</title>
        <authorList>
            <person name="Muramatsu S."/>
            <person name="Takabe Y."/>
            <person name="Mori K."/>
            <person name="Takaichi S."/>
            <person name="Hanada S."/>
        </authorList>
    </citation>
    <scope>NUCLEOTIDE SEQUENCE [LARGE SCALE GENOMIC DNA]</scope>
    <source>
        <strain evidence="7 8">AI77</strain>
    </source>
</reference>
<keyword evidence="1" id="KW-0813">Transport</keyword>
<dbReference type="Gene3D" id="3.40.50.300">
    <property type="entry name" value="P-loop containing nucleotide triphosphate hydrolases"/>
    <property type="match status" value="2"/>
</dbReference>
<dbReference type="AlphaFoldDB" id="A0A640VYX5"/>
<dbReference type="PROSITE" id="PS00211">
    <property type="entry name" value="ABC_TRANSPORTER_1"/>
    <property type="match status" value="1"/>
</dbReference>
<evidence type="ECO:0000256" key="5">
    <source>
        <dbReference type="ARBA" id="ARBA00022840"/>
    </source>
</evidence>
<dbReference type="EMBL" id="BLIV01000006">
    <property type="protein sequence ID" value="GFE51446.1"/>
    <property type="molecule type" value="Genomic_DNA"/>
</dbReference>
<proteinExistence type="predicted"/>
<keyword evidence="3" id="KW-0677">Repeat</keyword>
<dbReference type="InterPro" id="IPR027417">
    <property type="entry name" value="P-loop_NTPase"/>
</dbReference>
<comment type="caution">
    <text evidence="7">The sequence shown here is derived from an EMBL/GenBank/DDBJ whole genome shotgun (WGS) entry which is preliminary data.</text>
</comment>
<evidence type="ECO:0000256" key="2">
    <source>
        <dbReference type="ARBA" id="ARBA00022597"/>
    </source>
</evidence>
<name>A0A640VYX5_9RHOB</name>
<dbReference type="PROSITE" id="PS50893">
    <property type="entry name" value="ABC_TRANSPORTER_2"/>
    <property type="match status" value="2"/>
</dbReference>
<dbReference type="PANTHER" id="PTHR43790:SF9">
    <property type="entry name" value="GALACTOFURANOSE TRANSPORTER ATP-BINDING PROTEIN YTFR"/>
    <property type="match status" value="1"/>
</dbReference>
<protein>
    <submittedName>
        <fullName evidence="7">Ribose import ATP-binding protein RbsA</fullName>
    </submittedName>
</protein>
<dbReference type="InterPro" id="IPR017871">
    <property type="entry name" value="ABC_transporter-like_CS"/>
</dbReference>